<feature type="region of interest" description="Disordered" evidence="4">
    <location>
        <begin position="749"/>
        <end position="769"/>
    </location>
</feature>
<dbReference type="FunFam" id="2.60.40.10:FF:000140">
    <property type="entry name" value="FiLamiN (Actin binding protein) homolog"/>
    <property type="match status" value="3"/>
</dbReference>
<feature type="repeat" description="Filamin" evidence="3">
    <location>
        <begin position="237"/>
        <end position="335"/>
    </location>
</feature>
<evidence type="ECO:0008006" key="7">
    <source>
        <dbReference type="Google" id="ProtNLM"/>
    </source>
</evidence>
<feature type="repeat" description="Filamin" evidence="3">
    <location>
        <begin position="1100"/>
        <end position="1195"/>
    </location>
</feature>
<comment type="similarity">
    <text evidence="1">Belongs to the filamin family.</text>
</comment>
<dbReference type="InterPro" id="IPR014756">
    <property type="entry name" value="Ig_E-set"/>
</dbReference>
<protein>
    <recommendedName>
        <fullName evidence="7">Filamin</fullName>
    </recommendedName>
</protein>
<feature type="repeat" description="Filamin" evidence="3">
    <location>
        <begin position="136"/>
        <end position="236"/>
    </location>
</feature>
<feature type="repeat" description="Filamin" evidence="3">
    <location>
        <begin position="341"/>
        <end position="426"/>
    </location>
</feature>
<dbReference type="SUPFAM" id="SSF81296">
    <property type="entry name" value="E set domains"/>
    <property type="match status" value="17"/>
</dbReference>
<dbReference type="OrthoDB" id="5334309at2759"/>
<feature type="repeat" description="Filamin" evidence="3">
    <location>
        <begin position="1003"/>
        <end position="1099"/>
    </location>
</feature>
<dbReference type="Pfam" id="PF00630">
    <property type="entry name" value="Filamin"/>
    <property type="match status" value="17"/>
</dbReference>
<gene>
    <name evidence="5" type="ORF">CUNI_LOCUS13800</name>
</gene>
<feature type="repeat" description="Filamin" evidence="3">
    <location>
        <begin position="810"/>
        <end position="909"/>
    </location>
</feature>
<dbReference type="SMART" id="SM00557">
    <property type="entry name" value="IG_FLMN"/>
    <property type="match status" value="17"/>
</dbReference>
<feature type="non-terminal residue" evidence="5">
    <location>
        <position position="1"/>
    </location>
</feature>
<evidence type="ECO:0000256" key="1">
    <source>
        <dbReference type="ARBA" id="ARBA00009238"/>
    </source>
</evidence>
<dbReference type="PROSITE" id="PS50194">
    <property type="entry name" value="FILAMIN_REPEAT"/>
    <property type="match status" value="17"/>
</dbReference>
<evidence type="ECO:0000256" key="2">
    <source>
        <dbReference type="ARBA" id="ARBA00022737"/>
    </source>
</evidence>
<dbReference type="Proteomes" id="UP000678393">
    <property type="component" value="Unassembled WGS sequence"/>
</dbReference>
<feature type="repeat" description="Filamin" evidence="3">
    <location>
        <begin position="36"/>
        <end position="134"/>
    </location>
</feature>
<dbReference type="InterPro" id="IPR001298">
    <property type="entry name" value="Filamin/ABP280_rpt"/>
</dbReference>
<evidence type="ECO:0000313" key="5">
    <source>
        <dbReference type="EMBL" id="CAG5128242.1"/>
    </source>
</evidence>
<feature type="repeat" description="Filamin" evidence="3">
    <location>
        <begin position="1398"/>
        <end position="1490"/>
    </location>
</feature>
<dbReference type="InterPro" id="IPR044801">
    <property type="entry name" value="Filamin"/>
</dbReference>
<sequence length="1707" mass="181923">MIRPEEMTNPKVDDLSMMTYLSQFPNAKLKPGAPVRPRLNPSRVRAFGPGLEPTGNQVGAPARFTVETFSAGKGELEILVINPKGQNLPCEMTFNNDRNLTYSCHYVPTMEGAYRVVIKFGNKEIPKSPFSIKVEGAAGDPTKVTAAGPGLEKTGVIAGKKTYFEVYTQKAGKGTIDVAILDPHGHRDKVRPSINPVADKEGTYLVEYIATEPGLYSVNIFFTGRQIPGSPYGVNVAPASNAKACYATGRGVQPRGIRVKDVAVFYVHTKGAGEGEVAVQILGPAGDEEKCKVKSVSGQEGVYECVYTPTKTGSYIINVTWADQHISKSPFKVEVGPFWDTKIRAYGPGLEGGVVNQPAVFTVETNGEAGALGFSIEGPSQAKIDCNDNGDGSADVTYWPTQTGEYAVHILCDDKDIPNSPYMANVIPAQTYNASKVIAKGPGLEKTGVAPNTWAEFTVDTRSAGKAPLFVSCIDVDYNPVEVQVQDNGNGTYNCKYMATKSVKHTVIITFGLVMIPKAPFRVFVSEPSNPAKVKVRGPGVEKGVKTFSSTYFIVDCKEAGPGDVAVGVTDERGVDVPVKTIDNLDGTFRVEYEPKSPGQYTVLVYFATKEVPQSPIKVTVEANIDVSKVKVVGLEKTVPVGQSRDFRIISGDLPKAEAIVKIVSPTNKVIEVPTVLADDGATGSFTLLEPGPHQVQISYGGAPVPDSPFTVDAVLGAPNVKAYGPGLTGGVAERPAVFTVDTREEKTPGAVGVSLRGPGKSPVQLKDNKDGTFEASYVPSLPGDYVVNVTHAGRPIQDTPFKATIQASTTELDVSGVRAYGPGVSPEGVFTECPNEFTVDARSVSPTAQGKVKAIVTSPSGQRTDTLVKNKGDGTYSVLYTPVEEGPQKIDVTYEELPIPESPLTVSATPGSDASKVKAYGPGLEAGITDQPAVFTVDLKGAGKGGLGLGIEGPEETPIQCQDNHDGTCQVVYQPKKSGPYDIAVKFNDQHIPGSPFHVGVKNPVNPSKVKCHGPGLDSANVKAGLPAVFTVDASEAGEAPLEVTYTDNTGKKRQAEIVPVDDDVYQASYIPAAEGPCQVDVKYADQSVPGSPFRVNAAPGVDASKVKVKGPGVSGTTPASLPAVFNVDTRQAGDAELDIFVKRPDDTFIRPIVQENVDGTYDVAYTPEDLGVYDITVQYGGQNVPGSPYNVKATPTGDASKCKITGGNDRTIEVGKETIITVDASHAGVGKITCRIRTASGSDIDIDIVEQADGTFSISFIPQFAGQYTIEIKFGGEVIPNGSYTVQAVLEEEYEAYMTTQVTEQRVTREEITSLRGAPGSGLFQPVDFVLPVGPIFNFVSAKVEMPSGKQAYPNIEDNKDGTVTVRYQPSEVGLHKLHMQYNNEEIEGSPFLFYVEAIDSGYVTAYGPGLSHGVVYEQASFTINTKNAGAGGLSLAIEGPSKTEIQCKDNEDGTCTVSYVPTAPGEYQITVKFAEKNIAGSPFTAKIIPGEPRRKNQILVGSSSEVSLKVTEHDIESLTATIISPSGREEPCFLKRLPNGHLGITFTPREKGEHLVNVYRNGQHIANSPFKITVGDSEIGNASKVKVYGKGLKEGMANEVNEFIVDTREAGYGGMSLSIEGPSKADIECHDNEDGTCHVAYRPTEPGSYIISIKFADQHVPGSPFTVKIGGEPSAKITERITRHREAADITHIGSQCELSLKIP</sequence>
<accession>A0A8S3ZLX5</accession>
<dbReference type="Gene3D" id="2.60.40.10">
    <property type="entry name" value="Immunoglobulins"/>
    <property type="match status" value="17"/>
</dbReference>
<dbReference type="GO" id="GO:0030036">
    <property type="term" value="P:actin cytoskeleton organization"/>
    <property type="evidence" value="ECO:0007669"/>
    <property type="project" value="InterPro"/>
</dbReference>
<name>A0A8S3ZLX5_9EUPU</name>
<feature type="repeat" description="Filamin" evidence="3">
    <location>
        <begin position="526"/>
        <end position="621"/>
    </location>
</feature>
<feature type="repeat" description="Filamin" evidence="3">
    <location>
        <begin position="429"/>
        <end position="525"/>
    </location>
</feature>
<dbReference type="Gene3D" id="1.10.418.10">
    <property type="entry name" value="Calponin-like domain"/>
    <property type="match status" value="1"/>
</dbReference>
<feature type="repeat" description="Filamin" evidence="3">
    <location>
        <begin position="622"/>
        <end position="714"/>
    </location>
</feature>
<dbReference type="FunFam" id="2.60.40.10:FF:000001">
    <property type="entry name" value="Filamin-C isoform b"/>
    <property type="match status" value="5"/>
</dbReference>
<dbReference type="InterPro" id="IPR036872">
    <property type="entry name" value="CH_dom_sf"/>
</dbReference>
<dbReference type="PANTHER" id="PTHR38537">
    <property type="entry name" value="JITTERBUG, ISOFORM N"/>
    <property type="match status" value="1"/>
</dbReference>
<dbReference type="InterPro" id="IPR017868">
    <property type="entry name" value="Filamin/ABP280_repeat-like"/>
</dbReference>
<feature type="repeat" description="Filamin" evidence="3">
    <location>
        <begin position="1319"/>
        <end position="1398"/>
    </location>
</feature>
<keyword evidence="6" id="KW-1185">Reference proteome</keyword>
<evidence type="ECO:0000313" key="6">
    <source>
        <dbReference type="Proteomes" id="UP000678393"/>
    </source>
</evidence>
<dbReference type="InterPro" id="IPR013783">
    <property type="entry name" value="Ig-like_fold"/>
</dbReference>
<dbReference type="FunFam" id="2.60.40.10:FF:000007">
    <property type="entry name" value="Filamin-B isoform C"/>
    <property type="match status" value="1"/>
</dbReference>
<dbReference type="EMBL" id="CAJHNH020002990">
    <property type="protein sequence ID" value="CAG5128242.1"/>
    <property type="molecule type" value="Genomic_DNA"/>
</dbReference>
<proteinExistence type="inferred from homology"/>
<dbReference type="PANTHER" id="PTHR38537:SF8">
    <property type="entry name" value="FILAMIN-A"/>
    <property type="match status" value="1"/>
</dbReference>
<evidence type="ECO:0000256" key="3">
    <source>
        <dbReference type="PROSITE-ProRule" id="PRU00087"/>
    </source>
</evidence>
<dbReference type="GO" id="GO:0051015">
    <property type="term" value="F:actin filament binding"/>
    <property type="evidence" value="ECO:0007669"/>
    <property type="project" value="InterPro"/>
</dbReference>
<comment type="caution">
    <text evidence="5">The sequence shown here is derived from an EMBL/GenBank/DDBJ whole genome shotgun (WGS) entry which is preliminary data.</text>
</comment>
<feature type="repeat" description="Filamin" evidence="3">
    <location>
        <begin position="713"/>
        <end position="806"/>
    </location>
</feature>
<reference evidence="5" key="1">
    <citation type="submission" date="2021-04" db="EMBL/GenBank/DDBJ databases">
        <authorList>
            <consortium name="Molecular Ecology Group"/>
        </authorList>
    </citation>
    <scope>NUCLEOTIDE SEQUENCE</scope>
</reference>
<feature type="repeat" description="Filamin" evidence="3">
    <location>
        <begin position="1580"/>
        <end position="1672"/>
    </location>
</feature>
<feature type="repeat" description="Filamin" evidence="3">
    <location>
        <begin position="1492"/>
        <end position="1577"/>
    </location>
</feature>
<feature type="repeat" description="Filamin" evidence="3">
    <location>
        <begin position="910"/>
        <end position="1002"/>
    </location>
</feature>
<feature type="repeat" description="Filamin" evidence="3">
    <location>
        <begin position="1196"/>
        <end position="1290"/>
    </location>
</feature>
<evidence type="ECO:0000256" key="4">
    <source>
        <dbReference type="SAM" id="MobiDB-lite"/>
    </source>
</evidence>
<keyword evidence="2" id="KW-0677">Repeat</keyword>
<organism evidence="5 6">
    <name type="scientific">Candidula unifasciata</name>
    <dbReference type="NCBI Taxonomy" id="100452"/>
    <lineage>
        <taxon>Eukaryota</taxon>
        <taxon>Metazoa</taxon>
        <taxon>Spiralia</taxon>
        <taxon>Lophotrochozoa</taxon>
        <taxon>Mollusca</taxon>
        <taxon>Gastropoda</taxon>
        <taxon>Heterobranchia</taxon>
        <taxon>Euthyneura</taxon>
        <taxon>Panpulmonata</taxon>
        <taxon>Eupulmonata</taxon>
        <taxon>Stylommatophora</taxon>
        <taxon>Helicina</taxon>
        <taxon>Helicoidea</taxon>
        <taxon>Geomitridae</taxon>
        <taxon>Candidula</taxon>
    </lineage>
</organism>